<evidence type="ECO:0000259" key="13">
    <source>
        <dbReference type="PROSITE" id="PS50110"/>
    </source>
</evidence>
<dbReference type="Gene3D" id="3.40.50.2300">
    <property type="match status" value="2"/>
</dbReference>
<evidence type="ECO:0000256" key="8">
    <source>
        <dbReference type="ARBA" id="ARBA00022989"/>
    </source>
</evidence>
<keyword evidence="15" id="KW-1185">Reference proteome</keyword>
<evidence type="ECO:0000256" key="3">
    <source>
        <dbReference type="ARBA" id="ARBA00012438"/>
    </source>
</evidence>
<protein>
    <recommendedName>
        <fullName evidence="3">histidine kinase</fullName>
        <ecNumber evidence="3">2.7.13.3</ecNumber>
    </recommendedName>
</protein>
<dbReference type="InterPro" id="IPR005467">
    <property type="entry name" value="His_kinase_dom"/>
</dbReference>
<dbReference type="SUPFAM" id="SSF55874">
    <property type="entry name" value="ATPase domain of HSP90 chaperone/DNA topoisomerase II/histidine kinase"/>
    <property type="match status" value="1"/>
</dbReference>
<dbReference type="GO" id="GO:0009927">
    <property type="term" value="F:histidine phosphotransfer kinase activity"/>
    <property type="evidence" value="ECO:0007669"/>
    <property type="project" value="TreeGrafter"/>
</dbReference>
<dbReference type="SUPFAM" id="SSF47384">
    <property type="entry name" value="Homodimeric domain of signal transducing histidine kinase"/>
    <property type="match status" value="1"/>
</dbReference>
<feature type="transmembrane region" description="Helical" evidence="11">
    <location>
        <begin position="185"/>
        <end position="203"/>
    </location>
</feature>
<feature type="modified residue" description="4-aspartylphosphate" evidence="10">
    <location>
        <position position="526"/>
    </location>
</feature>
<dbReference type="InterPro" id="IPR004358">
    <property type="entry name" value="Sig_transdc_His_kin-like_C"/>
</dbReference>
<dbReference type="InterPro" id="IPR003661">
    <property type="entry name" value="HisK_dim/P_dom"/>
</dbReference>
<dbReference type="Gene3D" id="3.30.565.10">
    <property type="entry name" value="Histidine kinase-like ATPase, C-terminal domain"/>
    <property type="match status" value="1"/>
</dbReference>
<gene>
    <name evidence="14" type="ORF">DRW07_14605</name>
</gene>
<proteinExistence type="predicted"/>
<dbReference type="Pfam" id="PF00072">
    <property type="entry name" value="Response_reg"/>
    <property type="match status" value="1"/>
</dbReference>
<dbReference type="GO" id="GO:0005886">
    <property type="term" value="C:plasma membrane"/>
    <property type="evidence" value="ECO:0007669"/>
    <property type="project" value="TreeGrafter"/>
</dbReference>
<comment type="caution">
    <text evidence="14">The sequence shown here is derived from an EMBL/GenBank/DDBJ whole genome shotgun (WGS) entry which is preliminary data.</text>
</comment>
<feature type="modified residue" description="4-aspartylphosphate" evidence="10">
    <location>
        <position position="655"/>
    </location>
</feature>
<name>A0A3N5YLJ6_9ALTE</name>
<keyword evidence="8 11" id="KW-1133">Transmembrane helix</keyword>
<dbReference type="OrthoDB" id="9810730at2"/>
<evidence type="ECO:0000256" key="6">
    <source>
        <dbReference type="ARBA" id="ARBA00022692"/>
    </source>
</evidence>
<evidence type="ECO:0000256" key="1">
    <source>
        <dbReference type="ARBA" id="ARBA00000085"/>
    </source>
</evidence>
<sequence length="724" mass="80589">MSNTKSTINAHHYQTLAIVAVSALIALLFIYEQSRAQQSLYYPTIINIAGKQRMLSQRISYLQHLVVTDGKSHYVRQWQSEMTRLIKEFDSSHKRLSAQLPFSEAFTLRLPAPVRSAYFDGASSVDVLVREFIQINQQTATSTENSYTFYTPAQSANLLFKLDEVVALFEQASVEQRRKEQIVDYIIWFLLMCLIALVLRSTFKPLKARVSAQEASQQETETALAAAKASADINEKQRNLYVAKLTHDLRSPISAIISILELLPNSRGESKTLIRHAEEACFRLLKYSDALSDIIKDRADYGSRRDFDLIALLDDVIAKAVNAAELKGLVFHMHCEDELPGEVIGYPQAMKKSMMNVLNNAVKYTEKGSITLTLSISQEAEQVFLTVSVTDTGVGIDEQYHQAIFKRFTQLFDTQANTYFTTGVGLAIAKECIDGIGGEISVKSALEQGATFNLRFPLQKVSTEGIQGRSVNEEVKFAVIDDLAISRQHLQKLVRSAGFSCDLYDSSTNFFDNKDRISSYTGLIVDYYMPGLNGEELVITLSAMLGDKMPTVIMVSASPDVANIVSNGPVKPWQVFTKPIMEPRFVDALQKLAEASGEPVAQANASILVVEDEQINAEMLGHMLTSMGYKTKIAANGQTALTLCTNYTFDCILLDIHLPDIDGLEVARQLKQREYPAEIVALSGDTEESTKQAAQEAGIRYYLFKPVPFQELNNTLKLVLSMNA</sequence>
<comment type="subcellular location">
    <subcellularLocation>
        <location evidence="2">Membrane</location>
        <topology evidence="2">Multi-pass membrane protein</topology>
    </subcellularLocation>
</comment>
<keyword evidence="7" id="KW-0418">Kinase</keyword>
<evidence type="ECO:0000256" key="5">
    <source>
        <dbReference type="ARBA" id="ARBA00022679"/>
    </source>
</evidence>
<accession>A0A3N5YLJ6</accession>
<dbReference type="InterPro" id="IPR011006">
    <property type="entry name" value="CheY-like_superfamily"/>
</dbReference>
<dbReference type="SMART" id="SM00387">
    <property type="entry name" value="HATPase_c"/>
    <property type="match status" value="1"/>
</dbReference>
<dbReference type="PANTHER" id="PTHR43047:SF72">
    <property type="entry name" value="OSMOSENSING HISTIDINE PROTEIN KINASE SLN1"/>
    <property type="match status" value="1"/>
</dbReference>
<evidence type="ECO:0000256" key="2">
    <source>
        <dbReference type="ARBA" id="ARBA00004141"/>
    </source>
</evidence>
<evidence type="ECO:0000256" key="4">
    <source>
        <dbReference type="ARBA" id="ARBA00022553"/>
    </source>
</evidence>
<dbReference type="Pfam" id="PF02518">
    <property type="entry name" value="HATPase_c"/>
    <property type="match status" value="1"/>
</dbReference>
<dbReference type="GO" id="GO:0000155">
    <property type="term" value="F:phosphorelay sensor kinase activity"/>
    <property type="evidence" value="ECO:0007669"/>
    <property type="project" value="InterPro"/>
</dbReference>
<evidence type="ECO:0000256" key="7">
    <source>
        <dbReference type="ARBA" id="ARBA00022777"/>
    </source>
</evidence>
<dbReference type="CDD" id="cd00082">
    <property type="entry name" value="HisKA"/>
    <property type="match status" value="1"/>
</dbReference>
<dbReference type="InterPro" id="IPR036890">
    <property type="entry name" value="HATPase_C_sf"/>
</dbReference>
<dbReference type="InterPro" id="IPR003594">
    <property type="entry name" value="HATPase_dom"/>
</dbReference>
<dbReference type="Gene3D" id="1.10.287.130">
    <property type="match status" value="1"/>
</dbReference>
<dbReference type="Pfam" id="PF13675">
    <property type="entry name" value="PilJ"/>
    <property type="match status" value="1"/>
</dbReference>
<evidence type="ECO:0000259" key="12">
    <source>
        <dbReference type="PROSITE" id="PS50109"/>
    </source>
</evidence>
<feature type="domain" description="Response regulatory" evidence="13">
    <location>
        <begin position="606"/>
        <end position="720"/>
    </location>
</feature>
<organism evidence="14 15">
    <name type="scientific">Alteromonas sediminis</name>
    <dbReference type="NCBI Taxonomy" id="2259342"/>
    <lineage>
        <taxon>Bacteria</taxon>
        <taxon>Pseudomonadati</taxon>
        <taxon>Pseudomonadota</taxon>
        <taxon>Gammaproteobacteria</taxon>
        <taxon>Alteromonadales</taxon>
        <taxon>Alteromonadaceae</taxon>
        <taxon>Alteromonas/Salinimonas group</taxon>
        <taxon>Alteromonas</taxon>
    </lineage>
</organism>
<dbReference type="SMART" id="SM00448">
    <property type="entry name" value="REC"/>
    <property type="match status" value="2"/>
</dbReference>
<dbReference type="InterPro" id="IPR029095">
    <property type="entry name" value="NarX-like_N"/>
</dbReference>
<evidence type="ECO:0000256" key="10">
    <source>
        <dbReference type="PROSITE-ProRule" id="PRU00169"/>
    </source>
</evidence>
<reference evidence="14 15" key="1">
    <citation type="submission" date="2018-11" db="EMBL/GenBank/DDBJ databases">
        <authorList>
            <person name="Ye M.-Q."/>
            <person name="Du Z.-J."/>
        </authorList>
    </citation>
    <scope>NUCLEOTIDE SEQUENCE [LARGE SCALE GENOMIC DNA]</scope>
    <source>
        <strain evidence="14 15">U0105</strain>
    </source>
</reference>
<evidence type="ECO:0000256" key="9">
    <source>
        <dbReference type="ARBA" id="ARBA00023136"/>
    </source>
</evidence>
<comment type="catalytic activity">
    <reaction evidence="1">
        <text>ATP + protein L-histidine = ADP + protein N-phospho-L-histidine.</text>
        <dbReference type="EC" id="2.7.13.3"/>
    </reaction>
</comment>
<keyword evidence="5" id="KW-0808">Transferase</keyword>
<feature type="domain" description="Response regulatory" evidence="13">
    <location>
        <begin position="476"/>
        <end position="593"/>
    </location>
</feature>
<feature type="domain" description="Histidine kinase" evidence="12">
    <location>
        <begin position="244"/>
        <end position="460"/>
    </location>
</feature>
<dbReference type="PROSITE" id="PS50110">
    <property type="entry name" value="RESPONSE_REGULATORY"/>
    <property type="match status" value="2"/>
</dbReference>
<dbReference type="InterPro" id="IPR036097">
    <property type="entry name" value="HisK_dim/P_sf"/>
</dbReference>
<dbReference type="AlphaFoldDB" id="A0A3N5YLJ6"/>
<evidence type="ECO:0000313" key="14">
    <source>
        <dbReference type="EMBL" id="RPJ66031.1"/>
    </source>
</evidence>
<dbReference type="CDD" id="cd17546">
    <property type="entry name" value="REC_hyHK_CKI1_RcsC-like"/>
    <property type="match status" value="1"/>
</dbReference>
<dbReference type="EC" id="2.7.13.3" evidence="3"/>
<keyword evidence="4 10" id="KW-0597">Phosphoprotein</keyword>
<keyword evidence="6 11" id="KW-0812">Transmembrane</keyword>
<dbReference type="Proteomes" id="UP000275281">
    <property type="component" value="Unassembled WGS sequence"/>
</dbReference>
<evidence type="ECO:0000256" key="11">
    <source>
        <dbReference type="SAM" id="Phobius"/>
    </source>
</evidence>
<dbReference type="SUPFAM" id="SSF52172">
    <property type="entry name" value="CheY-like"/>
    <property type="match status" value="2"/>
</dbReference>
<dbReference type="PROSITE" id="PS50109">
    <property type="entry name" value="HIS_KIN"/>
    <property type="match status" value="1"/>
</dbReference>
<dbReference type="PANTHER" id="PTHR43047">
    <property type="entry name" value="TWO-COMPONENT HISTIDINE PROTEIN KINASE"/>
    <property type="match status" value="1"/>
</dbReference>
<dbReference type="RefSeq" id="WP_124028662.1">
    <property type="nucleotide sequence ID" value="NZ_JBHRSN010000007.1"/>
</dbReference>
<dbReference type="PRINTS" id="PR00344">
    <property type="entry name" value="BCTRLSENSOR"/>
</dbReference>
<dbReference type="EMBL" id="RPOK01000004">
    <property type="protein sequence ID" value="RPJ66031.1"/>
    <property type="molecule type" value="Genomic_DNA"/>
</dbReference>
<dbReference type="InterPro" id="IPR001789">
    <property type="entry name" value="Sig_transdc_resp-reg_receiver"/>
</dbReference>
<keyword evidence="9 11" id="KW-0472">Membrane</keyword>
<evidence type="ECO:0000313" key="15">
    <source>
        <dbReference type="Proteomes" id="UP000275281"/>
    </source>
</evidence>
<feature type="transmembrane region" description="Helical" evidence="11">
    <location>
        <begin position="12"/>
        <end position="31"/>
    </location>
</feature>